<dbReference type="PANTHER" id="PTHR33393">
    <property type="entry name" value="POLYGLUTAMINE SYNTHESIS ACCESSORY PROTEIN RV0574C-RELATED"/>
    <property type="match status" value="1"/>
</dbReference>
<dbReference type="PANTHER" id="PTHR33393:SF13">
    <property type="entry name" value="PGA BIOSYNTHESIS PROTEIN CAPA"/>
    <property type="match status" value="1"/>
</dbReference>
<gene>
    <name evidence="3" type="primary">capA</name>
    <name evidence="3" type="ORF">DSM104329_02288</name>
</gene>
<evidence type="ECO:0000313" key="4">
    <source>
        <dbReference type="Proteomes" id="UP001162834"/>
    </source>
</evidence>
<evidence type="ECO:0000313" key="3">
    <source>
        <dbReference type="EMBL" id="UGS35891.1"/>
    </source>
</evidence>
<dbReference type="EMBL" id="CP087164">
    <property type="protein sequence ID" value="UGS35891.1"/>
    <property type="molecule type" value="Genomic_DNA"/>
</dbReference>
<sequence length="333" mass="36007">MRLTVEVNGDLLIHAPIWQTAQALGGGSDYDFAPMLRHLRPWVKGSDLAICHVETPMTAAAPTGYPRFNTPPALARAIRRTGWDACDTASNHTLDQGQSGVDATLGALRRAGVRHTGSAASARGARRILLLRAKGVTVAYLAYTTTTNGVPPPHPWSVALATPRRILRDARRARAQGADAVLVNLHWGVEYAHAPTPQQLALARRLTRSRAITAIVGQHAHVVQPIRRVNGRWVVFGEGNLLSNQTSACCPAATQDGLLAILHLRIDGRRSRVERVEYVPTWVRHGDYAVLPVGRALARGLAPAADLRASWQRTIGVVGRGPGLRTVPRRLPG</sequence>
<evidence type="ECO:0000256" key="1">
    <source>
        <dbReference type="ARBA" id="ARBA00005662"/>
    </source>
</evidence>
<dbReference type="Proteomes" id="UP001162834">
    <property type="component" value="Chromosome"/>
</dbReference>
<dbReference type="RefSeq" id="WP_259315571.1">
    <property type="nucleotide sequence ID" value="NZ_CP087164.1"/>
</dbReference>
<keyword evidence="4" id="KW-1185">Reference proteome</keyword>
<accession>A0A9E6XWP0</accession>
<evidence type="ECO:0000259" key="2">
    <source>
        <dbReference type="SMART" id="SM00854"/>
    </source>
</evidence>
<dbReference type="KEGG" id="sbae:DSM104329_02288"/>
<dbReference type="InterPro" id="IPR052169">
    <property type="entry name" value="CW_Biosynth-Accessory"/>
</dbReference>
<dbReference type="Pfam" id="PF09587">
    <property type="entry name" value="PGA_cap"/>
    <property type="match status" value="1"/>
</dbReference>
<dbReference type="SUPFAM" id="SSF56300">
    <property type="entry name" value="Metallo-dependent phosphatases"/>
    <property type="match status" value="1"/>
</dbReference>
<dbReference type="InterPro" id="IPR029052">
    <property type="entry name" value="Metallo-depent_PP-like"/>
</dbReference>
<dbReference type="Gene3D" id="3.60.21.10">
    <property type="match status" value="1"/>
</dbReference>
<dbReference type="InterPro" id="IPR019079">
    <property type="entry name" value="Capsule_synth_CapA"/>
</dbReference>
<proteinExistence type="inferred from homology"/>
<dbReference type="CDD" id="cd07381">
    <property type="entry name" value="MPP_CapA"/>
    <property type="match status" value="1"/>
</dbReference>
<organism evidence="3 4">
    <name type="scientific">Capillimicrobium parvum</name>
    <dbReference type="NCBI Taxonomy" id="2884022"/>
    <lineage>
        <taxon>Bacteria</taxon>
        <taxon>Bacillati</taxon>
        <taxon>Actinomycetota</taxon>
        <taxon>Thermoleophilia</taxon>
        <taxon>Solirubrobacterales</taxon>
        <taxon>Capillimicrobiaceae</taxon>
        <taxon>Capillimicrobium</taxon>
    </lineage>
</organism>
<feature type="domain" description="Capsule synthesis protein CapA" evidence="2">
    <location>
        <begin position="4"/>
        <end position="245"/>
    </location>
</feature>
<protein>
    <submittedName>
        <fullName evidence="3">Capsule biosynthesis protein CapA</fullName>
    </submittedName>
</protein>
<dbReference type="AlphaFoldDB" id="A0A9E6XWP0"/>
<reference evidence="3" key="1">
    <citation type="journal article" date="2022" name="Int. J. Syst. Evol. Microbiol.">
        <title>Pseudomonas aegrilactucae sp. nov. and Pseudomonas morbosilactucae sp. nov., pathogens causing bacterial rot of lettuce in Japan.</title>
        <authorList>
            <person name="Sawada H."/>
            <person name="Fujikawa T."/>
            <person name="Satou M."/>
        </authorList>
    </citation>
    <scope>NUCLEOTIDE SEQUENCE</scope>
    <source>
        <strain evidence="3">0166_1</strain>
    </source>
</reference>
<comment type="similarity">
    <text evidence="1">Belongs to the CapA family.</text>
</comment>
<dbReference type="SMART" id="SM00854">
    <property type="entry name" value="PGA_cap"/>
    <property type="match status" value="1"/>
</dbReference>
<name>A0A9E6XWP0_9ACTN</name>